<dbReference type="InterPro" id="IPR007295">
    <property type="entry name" value="DUF402"/>
</dbReference>
<dbReference type="SUPFAM" id="SSF159234">
    <property type="entry name" value="FomD-like"/>
    <property type="match status" value="1"/>
</dbReference>
<dbReference type="Proteomes" id="UP001321421">
    <property type="component" value="Chromosome"/>
</dbReference>
<protein>
    <recommendedName>
        <fullName evidence="2">DUF402 domain-containing protein</fullName>
    </recommendedName>
</protein>
<evidence type="ECO:0000256" key="1">
    <source>
        <dbReference type="ARBA" id="ARBA00022801"/>
    </source>
</evidence>
<keyword evidence="1" id="KW-0378">Hydrolase</keyword>
<dbReference type="InterPro" id="IPR050212">
    <property type="entry name" value="Ntdp-like"/>
</dbReference>
<dbReference type="EMBL" id="AP027735">
    <property type="protein sequence ID" value="BDZ58494.1"/>
    <property type="molecule type" value="Genomic_DNA"/>
</dbReference>
<dbReference type="PANTHER" id="PTHR39159">
    <property type="match status" value="1"/>
</dbReference>
<evidence type="ECO:0000259" key="2">
    <source>
        <dbReference type="Pfam" id="PF04167"/>
    </source>
</evidence>
<evidence type="ECO:0000313" key="3">
    <source>
        <dbReference type="EMBL" id="BDZ58494.1"/>
    </source>
</evidence>
<proteinExistence type="predicted"/>
<name>A0ABN6YNF5_9MICO</name>
<dbReference type="InterPro" id="IPR035930">
    <property type="entry name" value="FomD-like_sf"/>
</dbReference>
<accession>A0ABN6YNF5</accession>
<gene>
    <name evidence="3" type="ORF">GCM10025872_21510</name>
</gene>
<dbReference type="Gene3D" id="2.40.380.10">
    <property type="entry name" value="FomD-like"/>
    <property type="match status" value="1"/>
</dbReference>
<dbReference type="Pfam" id="PF04167">
    <property type="entry name" value="DUF402"/>
    <property type="match status" value="1"/>
</dbReference>
<keyword evidence="4" id="KW-1185">Reference proteome</keyword>
<organism evidence="3 4">
    <name type="scientific">Barrientosiimonas endolithica</name>
    <dbReference type="NCBI Taxonomy" id="1535208"/>
    <lineage>
        <taxon>Bacteria</taxon>
        <taxon>Bacillati</taxon>
        <taxon>Actinomycetota</taxon>
        <taxon>Actinomycetes</taxon>
        <taxon>Micrococcales</taxon>
        <taxon>Dermacoccaceae</taxon>
        <taxon>Barrientosiimonas</taxon>
    </lineage>
</organism>
<reference evidence="4" key="1">
    <citation type="journal article" date="2019" name="Int. J. Syst. Evol. Microbiol.">
        <title>The Global Catalogue of Microorganisms (GCM) 10K type strain sequencing project: providing services to taxonomists for standard genome sequencing and annotation.</title>
        <authorList>
            <consortium name="The Broad Institute Genomics Platform"/>
            <consortium name="The Broad Institute Genome Sequencing Center for Infectious Disease"/>
            <person name="Wu L."/>
            <person name="Ma J."/>
        </authorList>
    </citation>
    <scope>NUCLEOTIDE SEQUENCE [LARGE SCALE GENOMIC DNA]</scope>
    <source>
        <strain evidence="4">NBRC 110608</strain>
    </source>
</reference>
<dbReference type="PANTHER" id="PTHR39159:SF1">
    <property type="entry name" value="UPF0374 PROTEIN YGAC"/>
    <property type="match status" value="1"/>
</dbReference>
<feature type="domain" description="DUF402" evidence="2">
    <location>
        <begin position="112"/>
        <end position="221"/>
    </location>
</feature>
<evidence type="ECO:0000313" key="4">
    <source>
        <dbReference type="Proteomes" id="UP001321421"/>
    </source>
</evidence>
<sequence length="263" mass="29474">MRVILARPAHRCESGAVSSSLPGTPTPTDVRPVGAPPFAAPGSVVHWTYRGAGWVHGAPQHVNPMRVVRDDERGLVAWLAEGTVLLQPRYPDGGTFRERPLSERFLPSTQRDRISARARWRGPGILRIAPTDRPFSVWLFWSTQGQFAGWYANLENPLLRAGDRCFTSDHVLDVWITADGQVRWKDEDELAEAVAQGRYTEAQAQALRTHGEQAIDEFRSGAWMFDARWTSWRAPADWTVPHLPDDAHWQLDLLDRGGRGSPG</sequence>